<reference evidence="2 3" key="1">
    <citation type="submission" date="2016-10" db="EMBL/GenBank/DDBJ databases">
        <authorList>
            <person name="de Groot N.N."/>
        </authorList>
    </citation>
    <scope>NUCLEOTIDE SEQUENCE [LARGE SCALE GENOMIC DNA]</scope>
    <source>
        <strain evidence="2 3">DSM 44215</strain>
    </source>
</reference>
<name>A0A1H2DMK0_9ACTN</name>
<dbReference type="AlphaFoldDB" id="A0A1H2DMK0"/>
<proteinExistence type="predicted"/>
<evidence type="ECO:0000313" key="3">
    <source>
        <dbReference type="Proteomes" id="UP000183180"/>
    </source>
</evidence>
<dbReference type="RefSeq" id="WP_159441504.1">
    <property type="nucleotide sequence ID" value="NZ_FNLM01000006.1"/>
</dbReference>
<gene>
    <name evidence="2" type="ORF">SAMN04488548_1064</name>
</gene>
<protein>
    <submittedName>
        <fullName evidence="2">Uncharacterized protein</fullName>
    </submittedName>
</protein>
<accession>A0A1H2DMK0</accession>
<dbReference type="Proteomes" id="UP000183180">
    <property type="component" value="Unassembled WGS sequence"/>
</dbReference>
<sequence length="56" mass="6520">MSTDPAVEAARKAWEQSSPLRPFDPEESPEYWMVLAAREALKSSRLRTASMIWWPR</sequence>
<evidence type="ECO:0000313" key="2">
    <source>
        <dbReference type="EMBL" id="SDT84059.1"/>
    </source>
</evidence>
<dbReference type="EMBL" id="FNLM01000006">
    <property type="protein sequence ID" value="SDT84059.1"/>
    <property type="molecule type" value="Genomic_DNA"/>
</dbReference>
<organism evidence="2 3">
    <name type="scientific">Gordonia westfalica</name>
    <dbReference type="NCBI Taxonomy" id="158898"/>
    <lineage>
        <taxon>Bacteria</taxon>
        <taxon>Bacillati</taxon>
        <taxon>Actinomycetota</taxon>
        <taxon>Actinomycetes</taxon>
        <taxon>Mycobacteriales</taxon>
        <taxon>Gordoniaceae</taxon>
        <taxon>Gordonia</taxon>
    </lineage>
</organism>
<evidence type="ECO:0000256" key="1">
    <source>
        <dbReference type="SAM" id="MobiDB-lite"/>
    </source>
</evidence>
<feature type="region of interest" description="Disordered" evidence="1">
    <location>
        <begin position="1"/>
        <end position="21"/>
    </location>
</feature>